<gene>
    <name evidence="1" type="ORF">GCM10022252_36260</name>
</gene>
<evidence type="ECO:0000313" key="2">
    <source>
        <dbReference type="Proteomes" id="UP001501251"/>
    </source>
</evidence>
<name>A0ABP8AYD7_9ACTN</name>
<comment type="caution">
    <text evidence="1">The sequence shown here is derived from an EMBL/GenBank/DDBJ whole genome shotgun (WGS) entry which is preliminary data.</text>
</comment>
<sequence length="391" mass="43498">MSGESVRAGSKQFAPNNVLVAKRQALGWSRNRAARELERAGRDRGLSVPELGTIEKALYRHETGRAAYRDPLYVELYCLVYEATVQDLFGEIEPASSANGEAFGVRSHKFVAAYIGAEQVDALITRGVVAKHPPQCGLECHVADVAHAEGERRLYVWPFGVAIFHVVEELELPNIARLAVWRRKTYARELEWASSHLSGLTGALVEASYVLSTYWLHQPSWPGHEMDAAIRIMCAPRVLLERASEATEASLAHAELVERSLLAEGYEPAEMVPFGIKGISIGYASWSGVVYCPTAPRRALAEDELVTIELATQAIWAYCEHINRQVEQGMDPEVPEPYGWRFLRGVRSRLTNARPQETGQHRSMRTAILDTSGLIGHLSQAIDILRETSER</sequence>
<dbReference type="RefSeq" id="WP_344919092.1">
    <property type="nucleotide sequence ID" value="NZ_BAABAQ010000006.1"/>
</dbReference>
<protein>
    <submittedName>
        <fullName evidence="1">Helix-turn-helix transcriptional regulator</fullName>
    </submittedName>
</protein>
<dbReference type="EMBL" id="BAABAQ010000006">
    <property type="protein sequence ID" value="GAA4193405.1"/>
    <property type="molecule type" value="Genomic_DNA"/>
</dbReference>
<dbReference type="Proteomes" id="UP001501251">
    <property type="component" value="Unassembled WGS sequence"/>
</dbReference>
<proteinExistence type="predicted"/>
<reference evidence="2" key="1">
    <citation type="journal article" date="2019" name="Int. J. Syst. Evol. Microbiol.">
        <title>The Global Catalogue of Microorganisms (GCM) 10K type strain sequencing project: providing services to taxonomists for standard genome sequencing and annotation.</title>
        <authorList>
            <consortium name="The Broad Institute Genomics Platform"/>
            <consortium name="The Broad Institute Genome Sequencing Center for Infectious Disease"/>
            <person name="Wu L."/>
            <person name="Ma J."/>
        </authorList>
    </citation>
    <scope>NUCLEOTIDE SEQUENCE [LARGE SCALE GENOMIC DNA]</scope>
    <source>
        <strain evidence="2">JCM 17388</strain>
    </source>
</reference>
<keyword evidence="2" id="KW-1185">Reference proteome</keyword>
<accession>A0ABP8AYD7</accession>
<organism evidence="1 2">
    <name type="scientific">Streptosporangium oxazolinicum</name>
    <dbReference type="NCBI Taxonomy" id="909287"/>
    <lineage>
        <taxon>Bacteria</taxon>
        <taxon>Bacillati</taxon>
        <taxon>Actinomycetota</taxon>
        <taxon>Actinomycetes</taxon>
        <taxon>Streptosporangiales</taxon>
        <taxon>Streptosporangiaceae</taxon>
        <taxon>Streptosporangium</taxon>
    </lineage>
</organism>
<evidence type="ECO:0000313" key="1">
    <source>
        <dbReference type="EMBL" id="GAA4193405.1"/>
    </source>
</evidence>